<dbReference type="PANTHER" id="PTHR32282:SF15">
    <property type="entry name" value="PENICILLIN-BINDING PROTEIN 1C"/>
    <property type="match status" value="1"/>
</dbReference>
<dbReference type="Pfam" id="PF00905">
    <property type="entry name" value="Transpeptidase"/>
    <property type="match status" value="1"/>
</dbReference>
<evidence type="ECO:0000256" key="5">
    <source>
        <dbReference type="ARBA" id="ARBA00022670"/>
    </source>
</evidence>
<comment type="similarity">
    <text evidence="3">In the N-terminal section; belongs to the glycosyltransferase 51 family.</text>
</comment>
<dbReference type="Gene3D" id="1.10.3810.10">
    <property type="entry name" value="Biosynthetic peptidoglycan transglycosylase-like"/>
    <property type="match status" value="1"/>
</dbReference>
<dbReference type="GO" id="GO:0008658">
    <property type="term" value="F:penicillin binding"/>
    <property type="evidence" value="ECO:0007669"/>
    <property type="project" value="InterPro"/>
</dbReference>
<keyword evidence="6" id="KW-0328">Glycosyltransferase</keyword>
<evidence type="ECO:0000256" key="10">
    <source>
        <dbReference type="ARBA" id="ARBA00044770"/>
    </source>
</evidence>
<comment type="catalytic activity">
    <reaction evidence="11">
        <text>[GlcNAc-(1-&gt;4)-Mur2Ac(oyl-L-Ala-gamma-D-Glu-L-Lys-D-Ala-D-Ala)](n)-di-trans,octa-cis-undecaprenyl diphosphate + beta-D-GlcNAc-(1-&gt;4)-Mur2Ac(oyl-L-Ala-gamma-D-Glu-L-Lys-D-Ala-D-Ala)-di-trans,octa-cis-undecaprenyl diphosphate = [GlcNAc-(1-&gt;4)-Mur2Ac(oyl-L-Ala-gamma-D-Glu-L-Lys-D-Ala-D-Ala)](n+1)-di-trans,octa-cis-undecaprenyl diphosphate + di-trans,octa-cis-undecaprenyl diphosphate + H(+)</text>
        <dbReference type="Rhea" id="RHEA:23708"/>
        <dbReference type="Rhea" id="RHEA-COMP:9602"/>
        <dbReference type="Rhea" id="RHEA-COMP:9603"/>
        <dbReference type="ChEBI" id="CHEBI:15378"/>
        <dbReference type="ChEBI" id="CHEBI:58405"/>
        <dbReference type="ChEBI" id="CHEBI:60033"/>
        <dbReference type="ChEBI" id="CHEBI:78435"/>
        <dbReference type="EC" id="2.4.99.28"/>
    </reaction>
</comment>
<evidence type="ECO:0000259" key="13">
    <source>
        <dbReference type="Pfam" id="PF00905"/>
    </source>
</evidence>
<sequence>MARWPRAVRWATRAATGLGLLLALLLALRLWPHAPLREQLALSTPLYDRHGSLLRLTLAPDEQYRLWTPLDAIAPPLVQATLLYEDRGFWWHPGVDPAALARSAWQMARGGRRQGGSTLTMQLARRLYHLDSSSPGGKLQQMAAALWLEARYGKRELLEAYLNTAPYGSNIEGAGAASLVYFHHDAAHLTLPEALTLAVIPQHPGQRVAAGRNGTASSAPNPALEAARQRLWALWRARHPGEADAHLPPLAALSRGQLPFEAPHLTDMLLAQARQASARDNPVLEDDGSIHTTLDLPMQRTLERVMGEYLKGRAGVGIRNASALLLDASTMEVRAVVGSANYRDEAIAGQVNGTLGKRSPGSTLKPFIYALGLDQGLLHPRTLLKDAPTAFGPFTPENFDGQFMGPVAAQDALIRSRNIPAVSLAARLTQPNLYQFLQLNHISRLESEAHYGLALVLGGGEVTPEELARLYALLPNGGVARPLSYLRPPPQGSRPAPPEAAAAPPRLLSPEAAFITLDMLRQTPRPDTGAPAQPAIAWKTGTSWGFRDAWTAGVFGRHVLVVWVGEFDGSGNPAFIGIDAAAPLFLRMVDALRAQRLDPGELPQPQPANLRRVEVCTSTGAPPDALCPARTTTWFIAGKSPIQPSHLHRALWVDAQTGQVLCGPQAASAPHAKEVVVEQWGSDMQRLFKQAGLPRRTLDDSACRHGASSDGSTLGPVPDATGADAPTITSPLRAVRYLLNPRRPQPLLLRADAAAGVKTLYWFANDSLLGRTAPGESLPWLPPQPGDYSLRVVDEVGRVDVRGVRVEGLE</sequence>
<evidence type="ECO:0000256" key="6">
    <source>
        <dbReference type="ARBA" id="ARBA00022676"/>
    </source>
</evidence>
<reference evidence="16 17" key="1">
    <citation type="submission" date="2019-09" db="EMBL/GenBank/DDBJ databases">
        <title>Draft genome sequences of 48 bacterial type strains from the CCUG.</title>
        <authorList>
            <person name="Tunovic T."/>
            <person name="Pineiro-Iglesias B."/>
            <person name="Unosson C."/>
            <person name="Inganas E."/>
            <person name="Ohlen M."/>
            <person name="Cardew S."/>
            <person name="Jensie-Markopoulos S."/>
            <person name="Salva-Serra F."/>
            <person name="Jaen-Luchoro D."/>
            <person name="Karlsson R."/>
            <person name="Svensson-Stadler L."/>
            <person name="Chun J."/>
            <person name="Moore E."/>
        </authorList>
    </citation>
    <scope>NUCLEOTIDE SEQUENCE [LARGE SCALE GENOMIC DNA]</scope>
    <source>
        <strain evidence="16 17">CCUG 30977</strain>
    </source>
</reference>
<dbReference type="GO" id="GO:0030288">
    <property type="term" value="C:outer membrane-bounded periplasmic space"/>
    <property type="evidence" value="ECO:0007669"/>
    <property type="project" value="TreeGrafter"/>
</dbReference>
<evidence type="ECO:0000256" key="7">
    <source>
        <dbReference type="ARBA" id="ARBA00022679"/>
    </source>
</evidence>
<dbReference type="UniPathway" id="UPA00219"/>
<dbReference type="SUPFAM" id="SSF56601">
    <property type="entry name" value="beta-lactamase/transpeptidase-like"/>
    <property type="match status" value="1"/>
</dbReference>
<dbReference type="Gene3D" id="3.40.710.10">
    <property type="entry name" value="DD-peptidase/beta-lactamase superfamily"/>
    <property type="match status" value="1"/>
</dbReference>
<feature type="region of interest" description="Disordered" evidence="12">
    <location>
        <begin position="484"/>
        <end position="503"/>
    </location>
</feature>
<dbReference type="PANTHER" id="PTHR32282">
    <property type="entry name" value="BINDING PROTEIN TRANSPEPTIDASE, PUTATIVE-RELATED"/>
    <property type="match status" value="1"/>
</dbReference>
<dbReference type="InterPro" id="IPR011815">
    <property type="entry name" value="PBP_1c"/>
</dbReference>
<keyword evidence="8" id="KW-0378">Hydrolase</keyword>
<keyword evidence="7" id="KW-0808">Transferase</keyword>
<comment type="pathway">
    <text evidence="1">Cell wall biogenesis; peptidoglycan biosynthesis.</text>
</comment>
<dbReference type="InterPro" id="IPR023346">
    <property type="entry name" value="Lysozyme-like_dom_sf"/>
</dbReference>
<keyword evidence="5" id="KW-0645">Protease</keyword>
<dbReference type="SUPFAM" id="SSF53955">
    <property type="entry name" value="Lysozyme-like"/>
    <property type="match status" value="1"/>
</dbReference>
<accession>A0A643F740</accession>
<proteinExistence type="inferred from homology"/>
<evidence type="ECO:0000313" key="16">
    <source>
        <dbReference type="EMBL" id="KAB0575356.1"/>
    </source>
</evidence>
<dbReference type="Pfam" id="PF00912">
    <property type="entry name" value="Transgly"/>
    <property type="match status" value="1"/>
</dbReference>
<keyword evidence="4" id="KW-0121">Carboxypeptidase</keyword>
<evidence type="ECO:0000256" key="11">
    <source>
        <dbReference type="ARBA" id="ARBA00049902"/>
    </source>
</evidence>
<dbReference type="AlphaFoldDB" id="A0A643F740"/>
<evidence type="ECO:0000256" key="3">
    <source>
        <dbReference type="ARBA" id="ARBA00007739"/>
    </source>
</evidence>
<dbReference type="EMBL" id="VZPB01000064">
    <property type="protein sequence ID" value="KAB0575356.1"/>
    <property type="molecule type" value="Genomic_DNA"/>
</dbReference>
<feature type="region of interest" description="Disordered" evidence="12">
    <location>
        <begin position="699"/>
        <end position="726"/>
    </location>
</feature>
<evidence type="ECO:0000256" key="9">
    <source>
        <dbReference type="ARBA" id="ARBA00023268"/>
    </source>
</evidence>
<dbReference type="EC" id="2.4.99.28" evidence="10"/>
<evidence type="ECO:0000256" key="1">
    <source>
        <dbReference type="ARBA" id="ARBA00004752"/>
    </source>
</evidence>
<keyword evidence="17" id="KW-1185">Reference proteome</keyword>
<protein>
    <recommendedName>
        <fullName evidence="10">peptidoglycan glycosyltransferase</fullName>
        <ecNumber evidence="10">2.4.99.28</ecNumber>
    </recommendedName>
</protein>
<dbReference type="GO" id="GO:0009252">
    <property type="term" value="P:peptidoglycan biosynthetic process"/>
    <property type="evidence" value="ECO:0007669"/>
    <property type="project" value="UniProtKB-UniPathway"/>
</dbReference>
<name>A0A643F740_IDEDE</name>
<evidence type="ECO:0000256" key="12">
    <source>
        <dbReference type="SAM" id="MobiDB-lite"/>
    </source>
</evidence>
<keyword evidence="9" id="KW-0511">Multifunctional enzyme</keyword>
<dbReference type="NCBIfam" id="TIGR02073">
    <property type="entry name" value="PBP_1c"/>
    <property type="match status" value="1"/>
</dbReference>
<evidence type="ECO:0000256" key="4">
    <source>
        <dbReference type="ARBA" id="ARBA00022645"/>
    </source>
</evidence>
<dbReference type="InterPro" id="IPR012338">
    <property type="entry name" value="Beta-lactam/transpept-like"/>
</dbReference>
<dbReference type="Pfam" id="PF06832">
    <property type="entry name" value="BiPBP_C"/>
    <property type="match status" value="1"/>
</dbReference>
<dbReference type="InterPro" id="IPR001460">
    <property type="entry name" value="PCN-bd_Tpept"/>
</dbReference>
<evidence type="ECO:0000259" key="15">
    <source>
        <dbReference type="Pfam" id="PF06832"/>
    </source>
</evidence>
<evidence type="ECO:0000313" key="17">
    <source>
        <dbReference type="Proteomes" id="UP000430120"/>
    </source>
</evidence>
<gene>
    <name evidence="16" type="primary">pbpC</name>
    <name evidence="16" type="ORF">F7Q92_18600</name>
</gene>
<evidence type="ECO:0000256" key="8">
    <source>
        <dbReference type="ARBA" id="ARBA00022801"/>
    </source>
</evidence>
<dbReference type="Proteomes" id="UP000430120">
    <property type="component" value="Unassembled WGS sequence"/>
</dbReference>
<feature type="domain" description="Penicillin-binding protein transpeptidase" evidence="13">
    <location>
        <begin position="322"/>
        <end position="543"/>
    </location>
</feature>
<feature type="domain" description="Penicillin-binding C-terminal" evidence="15">
    <location>
        <begin position="720"/>
        <end position="801"/>
    </location>
</feature>
<feature type="domain" description="Glycosyl transferase family 51" evidence="14">
    <location>
        <begin position="61"/>
        <end position="208"/>
    </location>
</feature>
<dbReference type="GO" id="GO:0004180">
    <property type="term" value="F:carboxypeptidase activity"/>
    <property type="evidence" value="ECO:0007669"/>
    <property type="project" value="UniProtKB-KW"/>
</dbReference>
<feature type="compositionally biased region" description="Pro residues" evidence="12">
    <location>
        <begin position="487"/>
        <end position="498"/>
    </location>
</feature>
<dbReference type="OrthoDB" id="9766909at2"/>
<comment type="caution">
    <text evidence="16">The sequence shown here is derived from an EMBL/GenBank/DDBJ whole genome shotgun (WGS) entry which is preliminary data.</text>
</comment>
<dbReference type="GO" id="GO:0006508">
    <property type="term" value="P:proteolysis"/>
    <property type="evidence" value="ECO:0007669"/>
    <property type="project" value="UniProtKB-KW"/>
</dbReference>
<dbReference type="InterPro" id="IPR050396">
    <property type="entry name" value="Glycosyltr_51/Transpeptidase"/>
</dbReference>
<dbReference type="InterPro" id="IPR001264">
    <property type="entry name" value="Glyco_trans_51"/>
</dbReference>
<organism evidence="16 17">
    <name type="scientific">Ideonella dechloratans</name>
    <dbReference type="NCBI Taxonomy" id="36863"/>
    <lineage>
        <taxon>Bacteria</taxon>
        <taxon>Pseudomonadati</taxon>
        <taxon>Pseudomonadota</taxon>
        <taxon>Betaproteobacteria</taxon>
        <taxon>Burkholderiales</taxon>
        <taxon>Sphaerotilaceae</taxon>
        <taxon>Ideonella</taxon>
    </lineage>
</organism>
<comment type="similarity">
    <text evidence="2">In the C-terminal section; belongs to the transpeptidase family.</text>
</comment>
<dbReference type="GO" id="GO:0008955">
    <property type="term" value="F:peptidoglycan glycosyltransferase activity"/>
    <property type="evidence" value="ECO:0007669"/>
    <property type="project" value="UniProtKB-EC"/>
</dbReference>
<evidence type="ECO:0000256" key="2">
    <source>
        <dbReference type="ARBA" id="ARBA00007090"/>
    </source>
</evidence>
<dbReference type="InterPro" id="IPR036950">
    <property type="entry name" value="PBP_transglycosylase"/>
</dbReference>
<evidence type="ECO:0000259" key="14">
    <source>
        <dbReference type="Pfam" id="PF00912"/>
    </source>
</evidence>
<dbReference type="InterPro" id="IPR009647">
    <property type="entry name" value="PBP_C"/>
</dbReference>